<sequence length="306" mass="34717">MEGINNTAVKYFILLTLTDYRQYEILLFLTFLLIYIICLIGNIAIILITKMDHSLHTPMYFFISMFGTCEIFFVSSVVPVLLSNLIADMKSISFTGCFVQVCAIATFGATECYLLAVMAFDRDLAINYPLHYSRIMRRDFCILLVVLPWALCIINALIATFFTTGYKYCGSNKLNHFMCELGPLQHVACVVPPTNRLTVTITEIYGIVLPFCINILMYIHIITTIVRIRGEKSKRKAFSTCSSHITVATLFYGTASIAYMVPQTNNMSKYLSLIYSLVTPSVNPFIYTLRNKDVVTAFRKLSKRIS</sequence>
<proteinExistence type="predicted"/>
<keyword evidence="5" id="KW-0552">Olfaction</keyword>
<accession>A0A8T2ICU4</accession>
<evidence type="ECO:0000313" key="15">
    <source>
        <dbReference type="Proteomes" id="UP000812440"/>
    </source>
</evidence>
<keyword evidence="9" id="KW-0675">Receptor</keyword>
<keyword evidence="10" id="KW-0325">Glycoprotein</keyword>
<feature type="domain" description="G-protein coupled receptors family 1 profile" evidence="13">
    <location>
        <begin position="41"/>
        <end position="287"/>
    </location>
</feature>
<dbReference type="Proteomes" id="UP000812440">
    <property type="component" value="Unassembled WGS sequence"/>
</dbReference>
<feature type="transmembrane region" description="Helical" evidence="12">
    <location>
        <begin position="98"/>
        <end position="120"/>
    </location>
</feature>
<feature type="transmembrane region" description="Helical" evidence="12">
    <location>
        <begin position="25"/>
        <end position="48"/>
    </location>
</feature>
<evidence type="ECO:0000256" key="5">
    <source>
        <dbReference type="ARBA" id="ARBA00022725"/>
    </source>
</evidence>
<dbReference type="GO" id="GO:0004984">
    <property type="term" value="F:olfactory receptor activity"/>
    <property type="evidence" value="ECO:0007669"/>
    <property type="project" value="InterPro"/>
</dbReference>
<dbReference type="EMBL" id="JAACNH010003582">
    <property type="protein sequence ID" value="KAG8429703.1"/>
    <property type="molecule type" value="Genomic_DNA"/>
</dbReference>
<feature type="transmembrane region" description="Helical" evidence="12">
    <location>
        <begin position="140"/>
        <end position="162"/>
    </location>
</feature>
<evidence type="ECO:0000256" key="4">
    <source>
        <dbReference type="ARBA" id="ARBA00022692"/>
    </source>
</evidence>
<comment type="caution">
    <text evidence="14">The sequence shown here is derived from an EMBL/GenBank/DDBJ whole genome shotgun (WGS) entry which is preliminary data.</text>
</comment>
<evidence type="ECO:0000256" key="7">
    <source>
        <dbReference type="ARBA" id="ARBA00023040"/>
    </source>
</evidence>
<evidence type="ECO:0000256" key="6">
    <source>
        <dbReference type="ARBA" id="ARBA00022989"/>
    </source>
</evidence>
<evidence type="ECO:0000256" key="9">
    <source>
        <dbReference type="ARBA" id="ARBA00023170"/>
    </source>
</evidence>
<dbReference type="PRINTS" id="PR00237">
    <property type="entry name" value="GPCRRHODOPSN"/>
</dbReference>
<evidence type="ECO:0000256" key="12">
    <source>
        <dbReference type="SAM" id="Phobius"/>
    </source>
</evidence>
<evidence type="ECO:0000256" key="3">
    <source>
        <dbReference type="ARBA" id="ARBA00022606"/>
    </source>
</evidence>
<feature type="transmembrane region" description="Helical" evidence="12">
    <location>
        <begin position="273"/>
        <end position="290"/>
    </location>
</feature>
<feature type="transmembrane region" description="Helical" evidence="12">
    <location>
        <begin position="60"/>
        <end position="86"/>
    </location>
</feature>
<dbReference type="InterPro" id="IPR000276">
    <property type="entry name" value="GPCR_Rhodpsn"/>
</dbReference>
<dbReference type="SUPFAM" id="SSF81321">
    <property type="entry name" value="Family A G protein-coupled receptor-like"/>
    <property type="match status" value="1"/>
</dbReference>
<keyword evidence="11" id="KW-0807">Transducer</keyword>
<dbReference type="GO" id="GO:0005886">
    <property type="term" value="C:plasma membrane"/>
    <property type="evidence" value="ECO:0007669"/>
    <property type="project" value="UniProtKB-SubCell"/>
</dbReference>
<name>A0A8T2ICU4_9PIPI</name>
<evidence type="ECO:0000259" key="13">
    <source>
        <dbReference type="PROSITE" id="PS50262"/>
    </source>
</evidence>
<evidence type="ECO:0000256" key="2">
    <source>
        <dbReference type="ARBA" id="ARBA00022475"/>
    </source>
</evidence>
<dbReference type="AlphaFoldDB" id="A0A8T2ICU4"/>
<organism evidence="14 15">
    <name type="scientific">Hymenochirus boettgeri</name>
    <name type="common">Congo dwarf clawed frog</name>
    <dbReference type="NCBI Taxonomy" id="247094"/>
    <lineage>
        <taxon>Eukaryota</taxon>
        <taxon>Metazoa</taxon>
        <taxon>Chordata</taxon>
        <taxon>Craniata</taxon>
        <taxon>Vertebrata</taxon>
        <taxon>Euteleostomi</taxon>
        <taxon>Amphibia</taxon>
        <taxon>Batrachia</taxon>
        <taxon>Anura</taxon>
        <taxon>Pipoidea</taxon>
        <taxon>Pipidae</taxon>
        <taxon>Pipinae</taxon>
        <taxon>Hymenochirus</taxon>
    </lineage>
</organism>
<evidence type="ECO:0000256" key="1">
    <source>
        <dbReference type="ARBA" id="ARBA00004651"/>
    </source>
</evidence>
<dbReference type="GO" id="GO:0004930">
    <property type="term" value="F:G protein-coupled receptor activity"/>
    <property type="evidence" value="ECO:0007669"/>
    <property type="project" value="UniProtKB-KW"/>
</dbReference>
<dbReference type="InterPro" id="IPR000725">
    <property type="entry name" value="Olfact_rcpt"/>
</dbReference>
<dbReference type="PANTHER" id="PTHR26453">
    <property type="entry name" value="OLFACTORY RECEPTOR"/>
    <property type="match status" value="1"/>
</dbReference>
<dbReference type="Gene3D" id="1.20.1070.10">
    <property type="entry name" value="Rhodopsin 7-helix transmembrane proteins"/>
    <property type="match status" value="1"/>
</dbReference>
<protein>
    <recommendedName>
        <fullName evidence="13">G-protein coupled receptors family 1 profile domain-containing protein</fullName>
    </recommendedName>
</protein>
<feature type="transmembrane region" description="Helical" evidence="12">
    <location>
        <begin position="204"/>
        <end position="226"/>
    </location>
</feature>
<keyword evidence="2" id="KW-1003">Cell membrane</keyword>
<comment type="subcellular location">
    <subcellularLocation>
        <location evidence="1">Cell membrane</location>
        <topology evidence="1">Multi-pass membrane protein</topology>
    </subcellularLocation>
</comment>
<evidence type="ECO:0000256" key="8">
    <source>
        <dbReference type="ARBA" id="ARBA00023136"/>
    </source>
</evidence>
<dbReference type="PRINTS" id="PR00245">
    <property type="entry name" value="OLFACTORYR"/>
</dbReference>
<keyword evidence="3" id="KW-0716">Sensory transduction</keyword>
<reference evidence="14" key="1">
    <citation type="thesis" date="2020" institute="ProQuest LLC" country="789 East Eisenhower Parkway, Ann Arbor, MI, USA">
        <title>Comparative Genomics and Chromosome Evolution.</title>
        <authorList>
            <person name="Mudd A.B."/>
        </authorList>
    </citation>
    <scope>NUCLEOTIDE SEQUENCE</scope>
    <source>
        <strain evidence="14">Female2</strain>
        <tissue evidence="14">Blood</tissue>
    </source>
</reference>
<keyword evidence="8 12" id="KW-0472">Membrane</keyword>
<dbReference type="InterPro" id="IPR017452">
    <property type="entry name" value="GPCR_Rhodpsn_7TM"/>
</dbReference>
<gene>
    <name evidence="14" type="ORF">GDO86_019421</name>
</gene>
<dbReference type="FunFam" id="1.20.1070.10:FF:000010">
    <property type="entry name" value="Olfactory receptor"/>
    <property type="match status" value="1"/>
</dbReference>
<keyword evidence="15" id="KW-1185">Reference proteome</keyword>
<keyword evidence="6 12" id="KW-1133">Transmembrane helix</keyword>
<dbReference type="Pfam" id="PF13853">
    <property type="entry name" value="7tm_4"/>
    <property type="match status" value="1"/>
</dbReference>
<feature type="transmembrane region" description="Helical" evidence="12">
    <location>
        <begin position="238"/>
        <end position="261"/>
    </location>
</feature>
<dbReference type="PROSITE" id="PS50262">
    <property type="entry name" value="G_PROTEIN_RECEP_F1_2"/>
    <property type="match status" value="1"/>
</dbReference>
<keyword evidence="7" id="KW-0297">G-protein coupled receptor</keyword>
<evidence type="ECO:0000313" key="14">
    <source>
        <dbReference type="EMBL" id="KAG8429703.1"/>
    </source>
</evidence>
<evidence type="ECO:0000256" key="11">
    <source>
        <dbReference type="ARBA" id="ARBA00023224"/>
    </source>
</evidence>
<dbReference type="OrthoDB" id="5950740at2759"/>
<evidence type="ECO:0000256" key="10">
    <source>
        <dbReference type="ARBA" id="ARBA00023180"/>
    </source>
</evidence>
<keyword evidence="4 12" id="KW-0812">Transmembrane</keyword>